<name>A0A366HAJ8_9BURK</name>
<proteinExistence type="predicted"/>
<dbReference type="AlphaFoldDB" id="A0A366HAJ8"/>
<keyword evidence="2" id="KW-1185">Reference proteome</keyword>
<accession>A0A366HAJ8</accession>
<comment type="caution">
    <text evidence="1">The sequence shown here is derived from an EMBL/GenBank/DDBJ whole genome shotgun (WGS) entry which is preliminary data.</text>
</comment>
<evidence type="ECO:0000313" key="2">
    <source>
        <dbReference type="Proteomes" id="UP000253628"/>
    </source>
</evidence>
<protein>
    <submittedName>
        <fullName evidence="1">Uncharacterized protein</fullName>
    </submittedName>
</protein>
<gene>
    <name evidence="1" type="ORF">DFR37_10565</name>
</gene>
<reference evidence="1 2" key="1">
    <citation type="submission" date="2018-06" db="EMBL/GenBank/DDBJ databases">
        <title>Genomic Encyclopedia of Type Strains, Phase IV (KMG-IV): sequencing the most valuable type-strain genomes for metagenomic binning, comparative biology and taxonomic classification.</title>
        <authorList>
            <person name="Goeker M."/>
        </authorList>
    </citation>
    <scope>NUCLEOTIDE SEQUENCE [LARGE SCALE GENOMIC DNA]</scope>
    <source>
        <strain evidence="1 2">DSM 25520</strain>
    </source>
</reference>
<dbReference type="OrthoDB" id="9132695at2"/>
<dbReference type="RefSeq" id="WP_113933249.1">
    <property type="nucleotide sequence ID" value="NZ_JACCEU010000003.1"/>
</dbReference>
<organism evidence="1 2">
    <name type="scientific">Eoetvoesiella caeni</name>
    <dbReference type="NCBI Taxonomy" id="645616"/>
    <lineage>
        <taxon>Bacteria</taxon>
        <taxon>Pseudomonadati</taxon>
        <taxon>Pseudomonadota</taxon>
        <taxon>Betaproteobacteria</taxon>
        <taxon>Burkholderiales</taxon>
        <taxon>Alcaligenaceae</taxon>
        <taxon>Eoetvoesiella</taxon>
    </lineage>
</organism>
<sequence>MIETDIDYPEGLPNPLREGHSLRPVSPFMITGMQSGRSRSRRAFTSVPTRGTWDFLFKTDNHAAAFEAWFRDAIHDGADWFNIERKTPLGLIKLVCKFTDVYTGPTLIGRSSWRFSCPLEVWERPLMPKDWGNFPWFVIDANIFDLAMNREWPES</sequence>
<dbReference type="EMBL" id="QNRQ01000005">
    <property type="protein sequence ID" value="RBP39274.1"/>
    <property type="molecule type" value="Genomic_DNA"/>
</dbReference>
<evidence type="ECO:0000313" key="1">
    <source>
        <dbReference type="EMBL" id="RBP39274.1"/>
    </source>
</evidence>
<dbReference type="Proteomes" id="UP000253628">
    <property type="component" value="Unassembled WGS sequence"/>
</dbReference>